<feature type="transmembrane region" description="Helical" evidence="1">
    <location>
        <begin position="169"/>
        <end position="188"/>
    </location>
</feature>
<dbReference type="Gene3D" id="1.10.357.40">
    <property type="entry name" value="YbiA-like"/>
    <property type="match status" value="1"/>
</dbReference>
<dbReference type="EMBL" id="JAPFFF010000001">
    <property type="protein sequence ID" value="KAK8898315.1"/>
    <property type="molecule type" value="Genomic_DNA"/>
</dbReference>
<keyword evidence="1" id="KW-0812">Transmembrane</keyword>
<name>A0ABR2L4M8_9EUKA</name>
<dbReference type="SUPFAM" id="SSF143990">
    <property type="entry name" value="YbiA-like"/>
    <property type="match status" value="1"/>
</dbReference>
<dbReference type="InterPro" id="IPR012816">
    <property type="entry name" value="NADAR"/>
</dbReference>
<reference evidence="3 4" key="1">
    <citation type="submission" date="2024-04" db="EMBL/GenBank/DDBJ databases">
        <title>Tritrichomonas musculus Genome.</title>
        <authorList>
            <person name="Alves-Ferreira E."/>
            <person name="Grigg M."/>
            <person name="Lorenzi H."/>
            <person name="Galac M."/>
        </authorList>
    </citation>
    <scope>NUCLEOTIDE SEQUENCE [LARGE SCALE GENOMIC DNA]</scope>
    <source>
        <strain evidence="3 4">EAF2021</strain>
    </source>
</reference>
<sequence length="201" mass="23780">MSQLPTQDIYSLEKLRQLWNEGARFQFVYFWQNTKEDVSKEEYNSSCCNQWFPSNFVDENGRMYNCCEQYMMAQKAIVFGDDETLQKILSEKNHSKIKKLGRIVKNYNQKIWNSKCQDIVFQGNLYKFTQNEKCRKFLLSVPQAHLIKSGVSDLVNNNQKQKIHSNGKGLITLVFKLLEFVIILYLILLKHDYNVCIPNLW</sequence>
<evidence type="ECO:0000313" key="3">
    <source>
        <dbReference type="EMBL" id="KAK8898315.1"/>
    </source>
</evidence>
<gene>
    <name evidence="3" type="ORF">M9Y10_000599</name>
</gene>
<proteinExistence type="predicted"/>
<organism evidence="3 4">
    <name type="scientific">Tritrichomonas musculus</name>
    <dbReference type="NCBI Taxonomy" id="1915356"/>
    <lineage>
        <taxon>Eukaryota</taxon>
        <taxon>Metamonada</taxon>
        <taxon>Parabasalia</taxon>
        <taxon>Tritrichomonadida</taxon>
        <taxon>Tritrichomonadidae</taxon>
        <taxon>Tritrichomonas</taxon>
    </lineage>
</organism>
<evidence type="ECO:0000313" key="4">
    <source>
        <dbReference type="Proteomes" id="UP001470230"/>
    </source>
</evidence>
<keyword evidence="4" id="KW-1185">Reference proteome</keyword>
<dbReference type="CDD" id="cd15457">
    <property type="entry name" value="NADAR"/>
    <property type="match status" value="1"/>
</dbReference>
<dbReference type="InterPro" id="IPR037238">
    <property type="entry name" value="YbiA-like_sf"/>
</dbReference>
<accession>A0ABR2L4M8</accession>
<evidence type="ECO:0000256" key="1">
    <source>
        <dbReference type="SAM" id="Phobius"/>
    </source>
</evidence>
<protein>
    <recommendedName>
        <fullName evidence="2">NADAR domain-containing protein</fullName>
    </recommendedName>
</protein>
<evidence type="ECO:0000259" key="2">
    <source>
        <dbReference type="Pfam" id="PF08719"/>
    </source>
</evidence>
<keyword evidence="1" id="KW-1133">Transmembrane helix</keyword>
<feature type="domain" description="NADAR" evidence="2">
    <location>
        <begin position="30"/>
        <end position="153"/>
    </location>
</feature>
<comment type="caution">
    <text evidence="3">The sequence shown here is derived from an EMBL/GenBank/DDBJ whole genome shotgun (WGS) entry which is preliminary data.</text>
</comment>
<dbReference type="Proteomes" id="UP001470230">
    <property type="component" value="Unassembled WGS sequence"/>
</dbReference>
<dbReference type="Pfam" id="PF08719">
    <property type="entry name" value="NADAR"/>
    <property type="match status" value="1"/>
</dbReference>
<keyword evidence="1" id="KW-0472">Membrane</keyword>
<dbReference type="NCBIfam" id="TIGR02464">
    <property type="entry name" value="ribofla_fusion"/>
    <property type="match status" value="1"/>
</dbReference>